<name>A0ABD5WZG3_9EURY</name>
<dbReference type="AlphaFoldDB" id="A0ABD5WZG3"/>
<dbReference type="RefSeq" id="WP_276236627.1">
    <property type="nucleotide sequence ID" value="NZ_CP119989.1"/>
</dbReference>
<feature type="transmembrane region" description="Helical" evidence="1">
    <location>
        <begin position="206"/>
        <end position="223"/>
    </location>
</feature>
<proteinExistence type="predicted"/>
<dbReference type="Proteomes" id="UP001596388">
    <property type="component" value="Unassembled WGS sequence"/>
</dbReference>
<comment type="caution">
    <text evidence="2">The sequence shown here is derived from an EMBL/GenBank/DDBJ whole genome shotgun (WGS) entry which is preliminary data.</text>
</comment>
<evidence type="ECO:0000313" key="2">
    <source>
        <dbReference type="EMBL" id="MFC7098830.1"/>
    </source>
</evidence>
<organism evidence="2 3">
    <name type="scientific">Halobaculum marinum</name>
    <dbReference type="NCBI Taxonomy" id="3031996"/>
    <lineage>
        <taxon>Archaea</taxon>
        <taxon>Methanobacteriati</taxon>
        <taxon>Methanobacteriota</taxon>
        <taxon>Stenosarchaea group</taxon>
        <taxon>Halobacteria</taxon>
        <taxon>Halobacteriales</taxon>
        <taxon>Haloferacaceae</taxon>
        <taxon>Halobaculum</taxon>
    </lineage>
</organism>
<keyword evidence="3" id="KW-1185">Reference proteome</keyword>
<accession>A0ABD5WZG3</accession>
<dbReference type="Pfam" id="PF13197">
    <property type="entry name" value="DUF4013"/>
    <property type="match status" value="1"/>
</dbReference>
<sequence>MIEQALRFPFGTGDDRGAATEALVVGGGLHVLAAFVPLVPLIPVMGYLVRVLGAAGDAEDPGRLPTFRSPVSLLRDGLVGCLLALVFLLVPVVLLVVTVGGALSGGAVGGPLDPRTPIGYGATLIGGTVTLLLAVAIVYPLPAVLAGYARADGELGTVARVRAAFSRRRLWASVTSARYFYAWTVGVVLLLLGAGLASAGTRFTRLLGFFGLFYLEVATAAAWSRGIGGND</sequence>
<protein>
    <submittedName>
        <fullName evidence="2">DUF4013 domain-containing protein</fullName>
    </submittedName>
</protein>
<feature type="transmembrane region" description="Helical" evidence="1">
    <location>
        <begin position="118"/>
        <end position="141"/>
    </location>
</feature>
<keyword evidence="1" id="KW-1133">Transmembrane helix</keyword>
<dbReference type="InterPro" id="IPR025098">
    <property type="entry name" value="DUF4013"/>
</dbReference>
<keyword evidence="1" id="KW-0812">Transmembrane</keyword>
<reference evidence="2 3" key="1">
    <citation type="journal article" date="2019" name="Int. J. Syst. Evol. Microbiol.">
        <title>The Global Catalogue of Microorganisms (GCM) 10K type strain sequencing project: providing services to taxonomists for standard genome sequencing and annotation.</title>
        <authorList>
            <consortium name="The Broad Institute Genomics Platform"/>
            <consortium name="The Broad Institute Genome Sequencing Center for Infectious Disease"/>
            <person name="Wu L."/>
            <person name="Ma J."/>
        </authorList>
    </citation>
    <scope>NUCLEOTIDE SEQUENCE [LARGE SCALE GENOMIC DNA]</scope>
    <source>
        <strain evidence="2 3">DT55</strain>
    </source>
</reference>
<feature type="transmembrane region" description="Helical" evidence="1">
    <location>
        <begin position="31"/>
        <end position="52"/>
    </location>
</feature>
<feature type="transmembrane region" description="Helical" evidence="1">
    <location>
        <begin position="179"/>
        <end position="200"/>
    </location>
</feature>
<keyword evidence="1" id="KW-0472">Membrane</keyword>
<evidence type="ECO:0000256" key="1">
    <source>
        <dbReference type="SAM" id="Phobius"/>
    </source>
</evidence>
<gene>
    <name evidence="2" type="ORF">ACFQKD_16105</name>
</gene>
<evidence type="ECO:0000313" key="3">
    <source>
        <dbReference type="Proteomes" id="UP001596388"/>
    </source>
</evidence>
<dbReference type="EMBL" id="JBHTAG010000003">
    <property type="protein sequence ID" value="MFC7098830.1"/>
    <property type="molecule type" value="Genomic_DNA"/>
</dbReference>
<feature type="transmembrane region" description="Helical" evidence="1">
    <location>
        <begin position="73"/>
        <end position="98"/>
    </location>
</feature>
<dbReference type="GeneID" id="79270234"/>